<evidence type="ECO:0000313" key="2">
    <source>
        <dbReference type="Proteomes" id="UP000886998"/>
    </source>
</evidence>
<proteinExistence type="predicted"/>
<organism evidence="1 2">
    <name type="scientific">Trichonephila inaurata madagascariensis</name>
    <dbReference type="NCBI Taxonomy" id="2747483"/>
    <lineage>
        <taxon>Eukaryota</taxon>
        <taxon>Metazoa</taxon>
        <taxon>Ecdysozoa</taxon>
        <taxon>Arthropoda</taxon>
        <taxon>Chelicerata</taxon>
        <taxon>Arachnida</taxon>
        <taxon>Araneae</taxon>
        <taxon>Araneomorphae</taxon>
        <taxon>Entelegynae</taxon>
        <taxon>Araneoidea</taxon>
        <taxon>Nephilidae</taxon>
        <taxon>Trichonephila</taxon>
        <taxon>Trichonephila inaurata</taxon>
    </lineage>
</organism>
<dbReference type="OrthoDB" id="10040454at2759"/>
<keyword evidence="2" id="KW-1185">Reference proteome</keyword>
<accession>A0A8X6XMU1</accession>
<gene>
    <name evidence="1" type="ORF">TNIN_275071</name>
</gene>
<reference evidence="1" key="1">
    <citation type="submission" date="2020-08" db="EMBL/GenBank/DDBJ databases">
        <title>Multicomponent nature underlies the extraordinary mechanical properties of spider dragline silk.</title>
        <authorList>
            <person name="Kono N."/>
            <person name="Nakamura H."/>
            <person name="Mori M."/>
            <person name="Yoshida Y."/>
            <person name="Ohtoshi R."/>
            <person name="Malay A.D."/>
            <person name="Moran D.A.P."/>
            <person name="Tomita M."/>
            <person name="Numata K."/>
            <person name="Arakawa K."/>
        </authorList>
    </citation>
    <scope>NUCLEOTIDE SEQUENCE</scope>
</reference>
<evidence type="ECO:0000313" key="1">
    <source>
        <dbReference type="EMBL" id="GFY56046.1"/>
    </source>
</evidence>
<dbReference type="AlphaFoldDB" id="A0A8X6XMU1"/>
<protein>
    <submittedName>
        <fullName evidence="1">Uncharacterized protein</fullName>
    </submittedName>
</protein>
<comment type="caution">
    <text evidence="1">The sequence shown here is derived from an EMBL/GenBank/DDBJ whole genome shotgun (WGS) entry which is preliminary data.</text>
</comment>
<name>A0A8X6XMU1_9ARAC</name>
<sequence>MTQSCRVKYFNSRSAPSSFLHDQEFVRRFEELGSVADRPGKQLQDVFRTGSTTWGNSVRVPCMIHLSSTQSSFQPIGHFQNDIA</sequence>
<dbReference type="Proteomes" id="UP000886998">
    <property type="component" value="Unassembled WGS sequence"/>
</dbReference>
<dbReference type="EMBL" id="BMAV01010724">
    <property type="protein sequence ID" value="GFY56046.1"/>
    <property type="molecule type" value="Genomic_DNA"/>
</dbReference>